<comment type="caution">
    <text evidence="1">The sequence shown here is derived from an EMBL/GenBank/DDBJ whole genome shotgun (WGS) entry which is preliminary data.</text>
</comment>
<evidence type="ECO:0000313" key="1">
    <source>
        <dbReference type="EMBL" id="CCQ50689.1"/>
    </source>
</evidence>
<organism evidence="1 2">
    <name type="scientific">Crocosphaera watsonii WH 8502</name>
    <dbReference type="NCBI Taxonomy" id="423474"/>
    <lineage>
        <taxon>Bacteria</taxon>
        <taxon>Bacillati</taxon>
        <taxon>Cyanobacteriota</taxon>
        <taxon>Cyanophyceae</taxon>
        <taxon>Oscillatoriophycideae</taxon>
        <taxon>Chroococcales</taxon>
        <taxon>Aphanothecaceae</taxon>
        <taxon>Crocosphaera</taxon>
    </lineage>
</organism>
<sequence length="39" mass="4323">MNTQFLPKLTSIIAGTVTMTVSLIIPPRGYCLWTQIPCN</sequence>
<reference evidence="1 2" key="2">
    <citation type="submission" date="2013-09" db="EMBL/GenBank/DDBJ databases">
        <title>Whole genome comparison of six Crocosphaera watsonii strains with differing phenotypes.</title>
        <authorList>
            <person name="Bench S.R."/>
            <person name="Heller P."/>
            <person name="Frank I."/>
            <person name="Arciniega M."/>
            <person name="Shilova I.N."/>
            <person name="Zehr J.P."/>
        </authorList>
    </citation>
    <scope>NUCLEOTIDE SEQUENCE [LARGE SCALE GENOMIC DNA]</scope>
    <source>
        <strain evidence="1 2">WH 8502</strain>
    </source>
</reference>
<dbReference type="Proteomes" id="UP000018348">
    <property type="component" value="Unassembled WGS sequence"/>
</dbReference>
<proteinExistence type="predicted"/>
<reference evidence="1 2" key="1">
    <citation type="submission" date="2013-01" db="EMBL/GenBank/DDBJ databases">
        <authorList>
            <person name="Bench S."/>
        </authorList>
    </citation>
    <scope>NUCLEOTIDE SEQUENCE [LARGE SCALE GENOMIC DNA]</scope>
    <source>
        <strain evidence="1 2">WH 8502</strain>
    </source>
</reference>
<dbReference type="EMBL" id="CAQK01000332">
    <property type="protein sequence ID" value="CCQ50689.1"/>
    <property type="molecule type" value="Genomic_DNA"/>
</dbReference>
<accession>T2ICV4</accession>
<evidence type="ECO:0000313" key="2">
    <source>
        <dbReference type="Proteomes" id="UP000018348"/>
    </source>
</evidence>
<gene>
    <name evidence="1" type="ORF">CWATWH8502_3774</name>
</gene>
<name>T2ICV4_CROWT</name>
<dbReference type="AlphaFoldDB" id="T2ICV4"/>
<protein>
    <submittedName>
        <fullName evidence="1">Uncharacterized protein</fullName>
    </submittedName>
</protein>